<dbReference type="InterPro" id="IPR026004">
    <property type="entry name" value="Septum_form"/>
</dbReference>
<dbReference type="EMBL" id="JANRHA010000003">
    <property type="protein sequence ID" value="MDG3014211.1"/>
    <property type="molecule type" value="Genomic_DNA"/>
</dbReference>
<name>A0A9X4RGN5_9ACTN</name>
<feature type="transmembrane region" description="Helical" evidence="2">
    <location>
        <begin position="36"/>
        <end position="56"/>
    </location>
</feature>
<reference evidence="4" key="1">
    <citation type="submission" date="2022-08" db="EMBL/GenBank/DDBJ databases">
        <title>Genome analysis of Corynebacteriales strain.</title>
        <authorList>
            <person name="Lee S.D."/>
        </authorList>
    </citation>
    <scope>NUCLEOTIDE SEQUENCE</scope>
    <source>
        <strain evidence="4">D3-21</strain>
    </source>
</reference>
<keyword evidence="2" id="KW-0812">Transmembrane</keyword>
<evidence type="ECO:0000259" key="3">
    <source>
        <dbReference type="Pfam" id="PF13845"/>
    </source>
</evidence>
<evidence type="ECO:0000256" key="1">
    <source>
        <dbReference type="SAM" id="MobiDB-lite"/>
    </source>
</evidence>
<dbReference type="Proteomes" id="UP001152755">
    <property type="component" value="Unassembled WGS sequence"/>
</dbReference>
<sequence>MLRDDPDQDHPRADGPRPRSRRRRLGLSATRTRRGLLLMAAGAVAAGVVTVVFAGGDRTPTVSASNAGTAESAVVEPAVARDAAAGRCLTWTKDDAQDLAQVDCAAPHLFEVASSIDLGAFPGSEFGRDAPKPSPLRYAQLRDEMCTPAVAGYLGNRLDPHGKFSVGVIHPGDAGWAGGDRTVRCGLQQTSVDGRQFTPIRGTVASQDQSKVWDAGTCLGIDRSLPTDPAACDRIHSVEVTYTADLGEQFPGDLPSTADQDTYLEDLCTRETNAYLGSPDALADKTLTLFWDNKDLAAWMAGSRKVNCTIGSPIPGRGFAPIGGSAKGPITVNGTAPVPPPKAPPGRSLPIPVTIEPGTPGQGADAPVAPAAPALPGIPGLRLPGQ</sequence>
<keyword evidence="2" id="KW-0472">Membrane</keyword>
<feature type="region of interest" description="Disordered" evidence="1">
    <location>
        <begin position="332"/>
        <end position="386"/>
    </location>
</feature>
<accession>A0A9X4RGN5</accession>
<feature type="compositionally biased region" description="Low complexity" evidence="1">
    <location>
        <begin position="362"/>
        <end position="386"/>
    </location>
</feature>
<proteinExistence type="predicted"/>
<feature type="region of interest" description="Disordered" evidence="1">
    <location>
        <begin position="1"/>
        <end position="26"/>
    </location>
</feature>
<dbReference type="AlphaFoldDB" id="A0A9X4RGN5"/>
<keyword evidence="5" id="KW-1185">Reference proteome</keyword>
<evidence type="ECO:0000313" key="4">
    <source>
        <dbReference type="EMBL" id="MDG3014211.1"/>
    </source>
</evidence>
<feature type="compositionally biased region" description="Basic and acidic residues" evidence="1">
    <location>
        <begin position="1"/>
        <end position="17"/>
    </location>
</feature>
<organism evidence="4 5">
    <name type="scientific">Speluncibacter jeojiensis</name>
    <dbReference type="NCBI Taxonomy" id="2710754"/>
    <lineage>
        <taxon>Bacteria</taxon>
        <taxon>Bacillati</taxon>
        <taxon>Actinomycetota</taxon>
        <taxon>Actinomycetes</taxon>
        <taxon>Mycobacteriales</taxon>
        <taxon>Speluncibacteraceae</taxon>
        <taxon>Speluncibacter</taxon>
    </lineage>
</organism>
<dbReference type="Pfam" id="PF13845">
    <property type="entry name" value="Septum_form"/>
    <property type="match status" value="1"/>
</dbReference>
<comment type="caution">
    <text evidence="4">The sequence shown here is derived from an EMBL/GenBank/DDBJ whole genome shotgun (WGS) entry which is preliminary data.</text>
</comment>
<protein>
    <submittedName>
        <fullName evidence="4">Septum formation family protein</fullName>
    </submittedName>
</protein>
<dbReference type="RefSeq" id="WP_277832108.1">
    <property type="nucleotide sequence ID" value="NZ_JAAIVF010000002.1"/>
</dbReference>
<evidence type="ECO:0000313" key="5">
    <source>
        <dbReference type="Proteomes" id="UP001152755"/>
    </source>
</evidence>
<feature type="domain" description="Septum formation-related" evidence="3">
    <location>
        <begin position="85"/>
        <end position="308"/>
    </location>
</feature>
<keyword evidence="2" id="KW-1133">Transmembrane helix</keyword>
<evidence type="ECO:0000256" key="2">
    <source>
        <dbReference type="SAM" id="Phobius"/>
    </source>
</evidence>
<gene>
    <name evidence="4" type="ORF">NVS88_06540</name>
</gene>